<dbReference type="Proteomes" id="UP000037267">
    <property type="component" value="Unassembled WGS sequence"/>
</dbReference>
<dbReference type="PROSITE" id="PS51910">
    <property type="entry name" value="GH18_2"/>
    <property type="match status" value="1"/>
</dbReference>
<dbReference type="InterPro" id="IPR029070">
    <property type="entry name" value="Chitinase_insertion_sf"/>
</dbReference>
<protein>
    <submittedName>
        <fullName evidence="8">Putative sporulation-specific glycosylase</fullName>
    </submittedName>
</protein>
<gene>
    <name evidence="8" type="ORF">CLPU_1c00630</name>
</gene>
<proteinExistence type="inferred from homology"/>
<feature type="domain" description="SLH" evidence="6">
    <location>
        <begin position="485"/>
        <end position="540"/>
    </location>
</feature>
<dbReference type="SMART" id="SM00636">
    <property type="entry name" value="Glyco_18"/>
    <property type="match status" value="1"/>
</dbReference>
<feature type="domain" description="SLH" evidence="6">
    <location>
        <begin position="421"/>
        <end position="484"/>
    </location>
</feature>
<keyword evidence="9" id="KW-1185">Reference proteome</keyword>
<comment type="similarity">
    <text evidence="4">Belongs to the glycosyl hydrolase 18 family.</text>
</comment>
<dbReference type="OrthoDB" id="9775889at2"/>
<dbReference type="InterPro" id="IPR001119">
    <property type="entry name" value="SLH_dom"/>
</dbReference>
<dbReference type="GO" id="GO:0008061">
    <property type="term" value="F:chitin binding"/>
    <property type="evidence" value="ECO:0007669"/>
    <property type="project" value="InterPro"/>
</dbReference>
<feature type="transmembrane region" description="Helical" evidence="5">
    <location>
        <begin position="7"/>
        <end position="27"/>
    </location>
</feature>
<dbReference type="InterPro" id="IPR001579">
    <property type="entry name" value="Glyco_hydro_18_chit_AS"/>
</dbReference>
<dbReference type="PROSITE" id="PS51272">
    <property type="entry name" value="SLH"/>
    <property type="match status" value="3"/>
</dbReference>
<dbReference type="Pfam" id="PF00395">
    <property type="entry name" value="SLH"/>
    <property type="match status" value="3"/>
</dbReference>
<sequence length="540" mass="61354">MSKRLISSKLIFIIMFTYLCLIINIGFKDNISVASSDEKLSMTYLYGGNSASYISNIERTNGSLNMVSPNYFNLNSDGSLKLTGVDTYFIKTMHNKGIKVMPFISNHWDRTLGRAALNNRDVLSNQIVQAIKEYDLDGINIDIENLTEEDRDAHTDLVRIIRNKLPRDKEISVAVGSNPRGFTTGWHGSYDYKNLAYHSNYLIIMTYDEGYEGAPPSPVSSYSFVENSIKYALNNGVSSNKIVVTLPFYGRYWNSSESRGGYAVALETVDKLIKKYNASVIYDENKKSPVAKFSITPQSPEAIVGGKKLSIGDYILWFENNDSLKAKLSLVSKYNLKGAGSWRLGQENPDIWNYYKVWLNNSYFKDIIGHWANKEIVYVIERNWMNGISSTQFLPDSSLTRAQAATILVRAKGLENYVVRNQVQFKDVSKTHWAYNYIQIARENGLVSGFENNTFAPDMPVTREQVASMISRITKYKSSYIKNPFVDVNSKMWSYDAIMNMTELGVLKGFEGGYFKPYEKTTRAQIAAIMYRLSKDLNQI</sequence>
<keyword evidence="5" id="KW-1133">Transmembrane helix</keyword>
<name>A0A0L0WEJ3_GOTPU</name>
<accession>A0A0L0WEJ3</accession>
<dbReference type="PROSITE" id="PS01095">
    <property type="entry name" value="GH18_1"/>
    <property type="match status" value="1"/>
</dbReference>
<dbReference type="Gene3D" id="3.10.50.10">
    <property type="match status" value="1"/>
</dbReference>
<evidence type="ECO:0000313" key="9">
    <source>
        <dbReference type="Proteomes" id="UP000037267"/>
    </source>
</evidence>
<dbReference type="STRING" id="1503.CLPU_1c00630"/>
<evidence type="ECO:0000256" key="2">
    <source>
        <dbReference type="ARBA" id="ARBA00023295"/>
    </source>
</evidence>
<dbReference type="Gene3D" id="3.20.20.80">
    <property type="entry name" value="Glycosidases"/>
    <property type="match status" value="1"/>
</dbReference>
<dbReference type="InterPro" id="IPR011583">
    <property type="entry name" value="Chitinase_II/V-like_cat"/>
</dbReference>
<evidence type="ECO:0000259" key="7">
    <source>
        <dbReference type="PROSITE" id="PS51910"/>
    </source>
</evidence>
<evidence type="ECO:0000256" key="5">
    <source>
        <dbReference type="SAM" id="Phobius"/>
    </source>
</evidence>
<feature type="domain" description="GH18" evidence="7">
    <location>
        <begin position="39"/>
        <end position="362"/>
    </location>
</feature>
<evidence type="ECO:0000256" key="3">
    <source>
        <dbReference type="RuleBase" id="RU000489"/>
    </source>
</evidence>
<dbReference type="GO" id="GO:0004553">
    <property type="term" value="F:hydrolase activity, hydrolyzing O-glycosyl compounds"/>
    <property type="evidence" value="ECO:0007669"/>
    <property type="project" value="InterPro"/>
</dbReference>
<keyword evidence="1 3" id="KW-0378">Hydrolase</keyword>
<keyword evidence="2 3" id="KW-0326">Glycosidase</keyword>
<feature type="domain" description="SLH" evidence="6">
    <location>
        <begin position="359"/>
        <end position="419"/>
    </location>
</feature>
<dbReference type="InterPro" id="IPR017853">
    <property type="entry name" value="GH"/>
</dbReference>
<keyword evidence="5" id="KW-0472">Membrane</keyword>
<comment type="caution">
    <text evidence="8">The sequence shown here is derived from an EMBL/GenBank/DDBJ whole genome shotgun (WGS) entry which is preliminary data.</text>
</comment>
<dbReference type="PANTHER" id="PTHR46066:SF2">
    <property type="entry name" value="CHITINASE DOMAIN-CONTAINING PROTEIN 1"/>
    <property type="match status" value="1"/>
</dbReference>
<evidence type="ECO:0000259" key="6">
    <source>
        <dbReference type="PROSITE" id="PS51272"/>
    </source>
</evidence>
<reference evidence="9" key="1">
    <citation type="submission" date="2015-07" db="EMBL/GenBank/DDBJ databases">
        <title>Draft genome sequence of the purine-degrading Gottschalkia purinilyticum DSM 1384 (formerly Clostridium purinilyticum).</title>
        <authorList>
            <person name="Poehlein A."/>
            <person name="Schiel-Bengelsdorf B."/>
            <person name="Bengelsdorf F.R."/>
            <person name="Daniel R."/>
            <person name="Duerre P."/>
        </authorList>
    </citation>
    <scope>NUCLEOTIDE SEQUENCE [LARGE SCALE GENOMIC DNA]</scope>
    <source>
        <strain evidence="9">DSM 1384</strain>
    </source>
</reference>
<dbReference type="InterPro" id="IPR001223">
    <property type="entry name" value="Glyco_hydro18_cat"/>
</dbReference>
<dbReference type="AlphaFoldDB" id="A0A0L0WEJ3"/>
<dbReference type="PANTHER" id="PTHR46066">
    <property type="entry name" value="CHITINASE DOMAIN-CONTAINING PROTEIN 1 FAMILY MEMBER"/>
    <property type="match status" value="1"/>
</dbReference>
<dbReference type="Pfam" id="PF00704">
    <property type="entry name" value="Glyco_hydro_18"/>
    <property type="match status" value="1"/>
</dbReference>
<dbReference type="GO" id="GO:0005975">
    <property type="term" value="P:carbohydrate metabolic process"/>
    <property type="evidence" value="ECO:0007669"/>
    <property type="project" value="InterPro"/>
</dbReference>
<evidence type="ECO:0000256" key="1">
    <source>
        <dbReference type="ARBA" id="ARBA00022801"/>
    </source>
</evidence>
<dbReference type="EMBL" id="LGSS01000001">
    <property type="protein sequence ID" value="KNF09898.1"/>
    <property type="molecule type" value="Genomic_DNA"/>
</dbReference>
<evidence type="ECO:0000256" key="4">
    <source>
        <dbReference type="RuleBase" id="RU004453"/>
    </source>
</evidence>
<organism evidence="8 9">
    <name type="scientific">Gottschalkia purinilytica</name>
    <name type="common">Clostridium purinilyticum</name>
    <dbReference type="NCBI Taxonomy" id="1503"/>
    <lineage>
        <taxon>Bacteria</taxon>
        <taxon>Bacillati</taxon>
        <taxon>Bacillota</taxon>
        <taxon>Tissierellia</taxon>
        <taxon>Tissierellales</taxon>
        <taxon>Gottschalkiaceae</taxon>
        <taxon>Gottschalkia</taxon>
    </lineage>
</organism>
<dbReference type="RefSeq" id="WP_050353641.1">
    <property type="nucleotide sequence ID" value="NZ_LGSS01000001.1"/>
</dbReference>
<dbReference type="SUPFAM" id="SSF51445">
    <property type="entry name" value="(Trans)glycosidases"/>
    <property type="match status" value="1"/>
</dbReference>
<evidence type="ECO:0000313" key="8">
    <source>
        <dbReference type="EMBL" id="KNF09898.1"/>
    </source>
</evidence>
<keyword evidence="5" id="KW-0812">Transmembrane</keyword>